<protein>
    <submittedName>
        <fullName evidence="2">Membrane protein</fullName>
    </submittedName>
</protein>
<keyword evidence="1" id="KW-0812">Transmembrane</keyword>
<keyword evidence="3" id="KW-1185">Reference proteome</keyword>
<dbReference type="EMBL" id="JQSG02000003">
    <property type="protein sequence ID" value="OBS09021.1"/>
    <property type="molecule type" value="Genomic_DNA"/>
</dbReference>
<gene>
    <name evidence="2" type="ORF">Thpro_021349</name>
</gene>
<reference evidence="2 3" key="1">
    <citation type="journal article" date="2014" name="Genome Announc.">
        <title>Draft Genome Sequence of the Iron-Oxidizing, Acidophilic, and Halotolerant 'Thiobacillus prosperus' Type Strain DSM 5130.</title>
        <authorList>
            <person name="Ossandon F.J."/>
            <person name="Cardenas J.P."/>
            <person name="Corbett M."/>
            <person name="Quatrini R."/>
            <person name="Holmes D.S."/>
            <person name="Watkin E."/>
        </authorList>
    </citation>
    <scope>NUCLEOTIDE SEQUENCE [LARGE SCALE GENOMIC DNA]</scope>
    <source>
        <strain evidence="2 3">DSM 5130</strain>
    </source>
</reference>
<accession>A0A1A6C386</accession>
<feature type="transmembrane region" description="Helical" evidence="1">
    <location>
        <begin position="52"/>
        <end position="74"/>
    </location>
</feature>
<organism evidence="2 3">
    <name type="scientific">Acidihalobacter prosperus</name>
    <dbReference type="NCBI Taxonomy" id="160660"/>
    <lineage>
        <taxon>Bacteria</taxon>
        <taxon>Pseudomonadati</taxon>
        <taxon>Pseudomonadota</taxon>
        <taxon>Gammaproteobacteria</taxon>
        <taxon>Chromatiales</taxon>
        <taxon>Ectothiorhodospiraceae</taxon>
        <taxon>Acidihalobacter</taxon>
    </lineage>
</organism>
<dbReference type="Pfam" id="PF04367">
    <property type="entry name" value="DUF502"/>
    <property type="match status" value="1"/>
</dbReference>
<dbReference type="AlphaFoldDB" id="A0A1A6C386"/>
<dbReference type="PANTHER" id="PTHR31876">
    <property type="entry name" value="COV-LIKE PROTEIN 1"/>
    <property type="match status" value="1"/>
</dbReference>
<keyword evidence="1" id="KW-0472">Membrane</keyword>
<evidence type="ECO:0000313" key="2">
    <source>
        <dbReference type="EMBL" id="OBS09021.1"/>
    </source>
</evidence>
<dbReference type="Proteomes" id="UP000029273">
    <property type="component" value="Unassembled WGS sequence"/>
</dbReference>
<feature type="transmembrane region" description="Helical" evidence="1">
    <location>
        <begin position="7"/>
        <end position="32"/>
    </location>
</feature>
<sequence length="210" mass="23027">MAAWLRRYLIAGLLIWVPLVITVTVIDVLMGFMDRTLLLLPPQWRPEALLGYPIPGLGLVLTVAIVLLTGLLAANLFGRKVVAVWEALLARIPLVRSIYSAVKQVAETVFAANGEAFRKVLLIEYPRRGIWTLAFQTGSASREIQERTAAEVITVFVPTTPNPTSGFIMMVPRDEVIELSMTVEEALKLVVSLGVVSPRDLPRATAAPEV</sequence>
<dbReference type="STRING" id="160660.BJI67_13105"/>
<dbReference type="PANTHER" id="PTHR31876:SF26">
    <property type="entry name" value="PROTEIN LIKE COV 2"/>
    <property type="match status" value="1"/>
</dbReference>
<comment type="caution">
    <text evidence="2">The sequence shown here is derived from an EMBL/GenBank/DDBJ whole genome shotgun (WGS) entry which is preliminary data.</text>
</comment>
<evidence type="ECO:0000256" key="1">
    <source>
        <dbReference type="SAM" id="Phobius"/>
    </source>
</evidence>
<name>A0A1A6C386_9GAMM</name>
<proteinExistence type="predicted"/>
<dbReference type="InterPro" id="IPR007462">
    <property type="entry name" value="COV1-like"/>
</dbReference>
<keyword evidence="1" id="KW-1133">Transmembrane helix</keyword>
<dbReference type="OrthoDB" id="9780267at2"/>
<evidence type="ECO:0000313" key="3">
    <source>
        <dbReference type="Proteomes" id="UP000029273"/>
    </source>
</evidence>
<dbReference type="RefSeq" id="WP_038088824.1">
    <property type="nucleotide sequence ID" value="NZ_JQSG02000003.1"/>
</dbReference>